<evidence type="ECO:0000256" key="1">
    <source>
        <dbReference type="ARBA" id="ARBA00022691"/>
    </source>
</evidence>
<evidence type="ECO:0000259" key="3">
    <source>
        <dbReference type="PROSITE" id="PS51668"/>
    </source>
</evidence>
<dbReference type="InterPro" id="IPR036414">
    <property type="entry name" value="YaeB_N_sf"/>
</dbReference>
<gene>
    <name evidence="4" type="ORF">G8O29_16440</name>
</gene>
<proteinExistence type="inferred from homology"/>
<keyword evidence="1" id="KW-0949">S-adenosyl-L-methionine</keyword>
<comment type="caution">
    <text evidence="4">The sequence shown here is derived from an EMBL/GenBank/DDBJ whole genome shotgun (WGS) entry which is preliminary data.</text>
</comment>
<evidence type="ECO:0000256" key="2">
    <source>
        <dbReference type="ARBA" id="ARBA00033753"/>
    </source>
</evidence>
<feature type="domain" description="TsaA-like" evidence="3">
    <location>
        <begin position="30"/>
        <end position="164"/>
    </location>
</feature>
<dbReference type="PROSITE" id="PS51668">
    <property type="entry name" value="TSAA_2"/>
    <property type="match status" value="1"/>
</dbReference>
<dbReference type="EMBL" id="JAANHS010000019">
    <property type="protein sequence ID" value="NHB78310.1"/>
    <property type="molecule type" value="Genomic_DNA"/>
</dbReference>
<dbReference type="Proteomes" id="UP001515660">
    <property type="component" value="Unassembled WGS sequence"/>
</dbReference>
<dbReference type="SUPFAM" id="SSF118196">
    <property type="entry name" value="YaeB-like"/>
    <property type="match status" value="1"/>
</dbReference>
<sequence>MEHDPADTPARRGEVALSFDPARVADDARLRFIGRLRSPWSRGNCPKNLREARAAGGVFRVEVDPPFRAGLDGLQPGQPVILLYWTGAARRDMIVLHPTHREAPTGVFALRAPSRPNPIAVGVVRLLALDAGAGVLEVDALDAYDGTPLLDIKPWLHSVDIPPAQG</sequence>
<dbReference type="InterPro" id="IPR040372">
    <property type="entry name" value="YaeB-like"/>
</dbReference>
<dbReference type="PROSITE" id="PS01318">
    <property type="entry name" value="TSAA_1"/>
    <property type="match status" value="1"/>
</dbReference>
<dbReference type="Gene3D" id="2.40.30.70">
    <property type="entry name" value="YaeB-like"/>
    <property type="match status" value="1"/>
</dbReference>
<evidence type="ECO:0000313" key="5">
    <source>
        <dbReference type="Proteomes" id="UP001515660"/>
    </source>
</evidence>
<keyword evidence="5" id="KW-1185">Reference proteome</keyword>
<reference evidence="4 5" key="1">
    <citation type="journal article" date="2022" name="Microorganisms">
        <title>Genome Sequence and Characterization of a Xanthorhodopsin-Containing, Aerobic Anoxygenic Phototrophic Rhodobacter Species, Isolated from Mesophilic Conditions at Yellowstone National Park.</title>
        <authorList>
            <person name="Kyndt J.A."/>
            <person name="Robertson S."/>
            <person name="Shoffstall I.B."/>
            <person name="Ramaley R.F."/>
            <person name="Meyer T.E."/>
        </authorList>
    </citation>
    <scope>NUCLEOTIDE SEQUENCE [LARGE SCALE GENOMIC DNA]</scope>
    <source>
        <strain evidence="4 5">M37P</strain>
    </source>
</reference>
<dbReference type="RefSeq" id="WP_149078876.1">
    <property type="nucleotide sequence ID" value="NZ_JAANHS010000019.1"/>
</dbReference>
<dbReference type="InterPro" id="IPR023368">
    <property type="entry name" value="UPF0066_cons_site"/>
</dbReference>
<dbReference type="PANTHER" id="PTHR12818:SF0">
    <property type="entry name" value="TRNA (ADENINE(37)-N6)-METHYLTRANSFERASE"/>
    <property type="match status" value="1"/>
</dbReference>
<dbReference type="PANTHER" id="PTHR12818">
    <property type="entry name" value="TRNA (ADENINE(37)-N6)-METHYLTRANSFERASE"/>
    <property type="match status" value="1"/>
</dbReference>
<organism evidence="4 5">
    <name type="scientific">Rhodobacter calidifons</name>
    <dbReference type="NCBI Taxonomy" id="2715277"/>
    <lineage>
        <taxon>Bacteria</taxon>
        <taxon>Pseudomonadati</taxon>
        <taxon>Pseudomonadota</taxon>
        <taxon>Alphaproteobacteria</taxon>
        <taxon>Rhodobacterales</taxon>
        <taxon>Rhodobacter group</taxon>
        <taxon>Rhodobacter</taxon>
    </lineage>
</organism>
<name>A0ABX0GAI7_9RHOB</name>
<evidence type="ECO:0000313" key="4">
    <source>
        <dbReference type="EMBL" id="NHB78310.1"/>
    </source>
</evidence>
<dbReference type="Pfam" id="PF01980">
    <property type="entry name" value="TrmO_N"/>
    <property type="match status" value="1"/>
</dbReference>
<dbReference type="InterPro" id="IPR023370">
    <property type="entry name" value="TrmO-like_N"/>
</dbReference>
<accession>A0ABX0GAI7</accession>
<protein>
    <submittedName>
        <fullName evidence="4">tRNA (N6-threonylcarbamoyladenosine(37)-N6)-methyltransferase TrmO</fullName>
    </submittedName>
</protein>
<dbReference type="InterPro" id="IPR036413">
    <property type="entry name" value="YaeB-like_sf"/>
</dbReference>
<comment type="similarity">
    <text evidence="2">Belongs to the tRNA methyltransferase O family.</text>
</comment>